<dbReference type="GO" id="GO:0005096">
    <property type="term" value="F:GTPase activator activity"/>
    <property type="evidence" value="ECO:0007669"/>
    <property type="project" value="UniProtKB-KW"/>
</dbReference>
<organism evidence="5 6">
    <name type="scientific">Triparma laevis f. inornata</name>
    <dbReference type="NCBI Taxonomy" id="1714386"/>
    <lineage>
        <taxon>Eukaryota</taxon>
        <taxon>Sar</taxon>
        <taxon>Stramenopiles</taxon>
        <taxon>Ochrophyta</taxon>
        <taxon>Bolidophyceae</taxon>
        <taxon>Parmales</taxon>
        <taxon>Triparmaceae</taxon>
        <taxon>Triparma</taxon>
    </lineage>
</organism>
<feature type="region of interest" description="Disordered" evidence="4">
    <location>
        <begin position="1"/>
        <end position="110"/>
    </location>
</feature>
<evidence type="ECO:0000256" key="2">
    <source>
        <dbReference type="ARBA" id="ARBA00022614"/>
    </source>
</evidence>
<name>A0A9W7AJN2_9STRA</name>
<feature type="compositionally biased region" description="Basic residues" evidence="4">
    <location>
        <begin position="177"/>
        <end position="186"/>
    </location>
</feature>
<dbReference type="Proteomes" id="UP001162640">
    <property type="component" value="Unassembled WGS sequence"/>
</dbReference>
<evidence type="ECO:0000256" key="3">
    <source>
        <dbReference type="ARBA" id="ARBA00022737"/>
    </source>
</evidence>
<comment type="caution">
    <text evidence="5">The sequence shown here is derived from an EMBL/GenBank/DDBJ whole genome shotgun (WGS) entry which is preliminary data.</text>
</comment>
<feature type="compositionally biased region" description="Basic residues" evidence="4">
    <location>
        <begin position="341"/>
        <end position="352"/>
    </location>
</feature>
<sequence length="545" mass="62443">MQSGAFQPAVPFSRLPAKDWDGRRIRIHSKKKDDDSGSSSSDYSSQSDSDSSSGSSESESESSGSDEDEDEDSSDYSSDSSETSPKEEQPAQDDNAPPDEGMYLAEDGQWYYEEEEDDDEWFYDSDDEQPETLAQKWDAFWKKKKENRRHPTIRYLEKEFEKTENSKRLDREDYRKKEKKRRKKKLRKEILSKRHHDFMQYVKDTDEARRNVDIAKRTRDTKSQKLRMNLFEKWGVERADRLEKERIAFEKSEKNRLSKEHSDALKAARQKAEDDSEADRLAGLKLTQDTMSMMRKYGTVAASNPPDPIEEDPQRPTDEKVILVTRPLTPEPVDANGNVIPKKKRKKKKGSRRQFFTVDLKLFRNVEEMKGDNIGERGGVALGRELITGVCPRLNKLDLSWNVMKYKGTAMLMDAFKRGAASGVTWLDLRANHIDERGIGLLKVAMESGALPNMVHLDLRQNSFGDEGAKLVAHMILSGSLGKLETVRVDSCQIRDLGMKALFGAVNAQSIKYLMPRLKLFSMKNNHPTPELMRKCGIIPPHMMI</sequence>
<dbReference type="PANTHER" id="PTHR24113:SF12">
    <property type="entry name" value="RAN GTPASE-ACTIVATING PROTEIN 1"/>
    <property type="match status" value="1"/>
</dbReference>
<dbReference type="GO" id="GO:0031267">
    <property type="term" value="F:small GTPase binding"/>
    <property type="evidence" value="ECO:0007669"/>
    <property type="project" value="TreeGrafter"/>
</dbReference>
<dbReference type="SMART" id="SM00368">
    <property type="entry name" value="LRR_RI"/>
    <property type="match status" value="2"/>
</dbReference>
<reference evidence="6" key="1">
    <citation type="journal article" date="2023" name="Commun. Biol.">
        <title>Genome analysis of Parmales, the sister group of diatoms, reveals the evolutionary specialization of diatoms from phago-mixotrophs to photoautotrophs.</title>
        <authorList>
            <person name="Ban H."/>
            <person name="Sato S."/>
            <person name="Yoshikawa S."/>
            <person name="Yamada K."/>
            <person name="Nakamura Y."/>
            <person name="Ichinomiya M."/>
            <person name="Sato N."/>
            <person name="Blanc-Mathieu R."/>
            <person name="Endo H."/>
            <person name="Kuwata A."/>
            <person name="Ogata H."/>
        </authorList>
    </citation>
    <scope>NUCLEOTIDE SEQUENCE [LARGE SCALE GENOMIC DNA]</scope>
</reference>
<dbReference type="AlphaFoldDB" id="A0A9W7AJN2"/>
<evidence type="ECO:0000313" key="6">
    <source>
        <dbReference type="Proteomes" id="UP001162640"/>
    </source>
</evidence>
<dbReference type="Gene3D" id="3.80.10.10">
    <property type="entry name" value="Ribonuclease Inhibitor"/>
    <property type="match status" value="1"/>
</dbReference>
<dbReference type="SUPFAM" id="SSF52047">
    <property type="entry name" value="RNI-like"/>
    <property type="match status" value="1"/>
</dbReference>
<keyword evidence="3" id="KW-0677">Repeat</keyword>
<dbReference type="GO" id="GO:0048471">
    <property type="term" value="C:perinuclear region of cytoplasm"/>
    <property type="evidence" value="ECO:0007669"/>
    <property type="project" value="TreeGrafter"/>
</dbReference>
<protein>
    <submittedName>
        <fullName evidence="5">Uncharacterized protein</fullName>
    </submittedName>
</protein>
<keyword evidence="1" id="KW-0343">GTPase activation</keyword>
<feature type="compositionally biased region" description="Basic and acidic residues" evidence="4">
    <location>
        <begin position="164"/>
        <end position="176"/>
    </location>
</feature>
<feature type="compositionally biased region" description="Acidic residues" evidence="4">
    <location>
        <begin position="58"/>
        <end position="74"/>
    </location>
</feature>
<dbReference type="Pfam" id="PF13516">
    <property type="entry name" value="LRR_6"/>
    <property type="match status" value="2"/>
</dbReference>
<evidence type="ECO:0000256" key="4">
    <source>
        <dbReference type="SAM" id="MobiDB-lite"/>
    </source>
</evidence>
<dbReference type="PANTHER" id="PTHR24113">
    <property type="entry name" value="RAN GTPASE-ACTIVATING PROTEIN 1"/>
    <property type="match status" value="1"/>
</dbReference>
<proteinExistence type="predicted"/>
<feature type="region of interest" description="Disordered" evidence="4">
    <location>
        <begin position="251"/>
        <end position="279"/>
    </location>
</feature>
<feature type="compositionally biased region" description="Low complexity" evidence="4">
    <location>
        <begin position="37"/>
        <end position="57"/>
    </location>
</feature>
<keyword evidence="2" id="KW-0433">Leucine-rich repeat</keyword>
<dbReference type="InterPro" id="IPR001611">
    <property type="entry name" value="Leu-rich_rpt"/>
</dbReference>
<dbReference type="GO" id="GO:0006913">
    <property type="term" value="P:nucleocytoplasmic transport"/>
    <property type="evidence" value="ECO:0007669"/>
    <property type="project" value="TreeGrafter"/>
</dbReference>
<dbReference type="EMBL" id="BLQM01000156">
    <property type="protein sequence ID" value="GMH70358.1"/>
    <property type="molecule type" value="Genomic_DNA"/>
</dbReference>
<dbReference type="GO" id="GO:0005829">
    <property type="term" value="C:cytosol"/>
    <property type="evidence" value="ECO:0007669"/>
    <property type="project" value="TreeGrafter"/>
</dbReference>
<dbReference type="GO" id="GO:0005634">
    <property type="term" value="C:nucleus"/>
    <property type="evidence" value="ECO:0007669"/>
    <property type="project" value="TreeGrafter"/>
</dbReference>
<accession>A0A9W7AJN2</accession>
<gene>
    <name evidence="5" type="ORF">TL16_g05392</name>
</gene>
<feature type="region of interest" description="Disordered" evidence="4">
    <location>
        <begin position="164"/>
        <end position="186"/>
    </location>
</feature>
<feature type="region of interest" description="Disordered" evidence="4">
    <location>
        <begin position="332"/>
        <end position="352"/>
    </location>
</feature>
<evidence type="ECO:0000313" key="5">
    <source>
        <dbReference type="EMBL" id="GMH70358.1"/>
    </source>
</evidence>
<evidence type="ECO:0000256" key="1">
    <source>
        <dbReference type="ARBA" id="ARBA00022468"/>
    </source>
</evidence>
<dbReference type="InterPro" id="IPR027038">
    <property type="entry name" value="RanGap"/>
</dbReference>
<dbReference type="InterPro" id="IPR032675">
    <property type="entry name" value="LRR_dom_sf"/>
</dbReference>